<dbReference type="GO" id="GO:0003796">
    <property type="term" value="F:lysozyme activity"/>
    <property type="evidence" value="ECO:0007669"/>
    <property type="project" value="UniProtKB-EC"/>
</dbReference>
<accession>A0A7X6K7C3</accession>
<protein>
    <recommendedName>
        <fullName evidence="4">lysozyme</fullName>
        <ecNumber evidence="4">3.2.1.17</ecNumber>
    </recommendedName>
</protein>
<name>A0A7X6K7C3_9MICC</name>
<dbReference type="Pfam" id="PF01183">
    <property type="entry name" value="Glyco_hydro_25"/>
    <property type="match status" value="1"/>
</dbReference>
<evidence type="ECO:0000256" key="11">
    <source>
        <dbReference type="ARBA" id="ARBA00023295"/>
    </source>
</evidence>
<dbReference type="InterPro" id="IPR028994">
    <property type="entry name" value="Integrin_alpha_N"/>
</dbReference>
<feature type="compositionally biased region" description="Low complexity" evidence="13">
    <location>
        <begin position="41"/>
        <end position="69"/>
    </location>
</feature>
<keyword evidence="11" id="KW-0326">Glycosidase</keyword>
<dbReference type="RefSeq" id="WP_168488822.1">
    <property type="nucleotide sequence ID" value="NZ_JAAZSQ010000025.1"/>
</dbReference>
<evidence type="ECO:0000256" key="9">
    <source>
        <dbReference type="ARBA" id="ARBA00022801"/>
    </source>
</evidence>
<reference evidence="15 16" key="1">
    <citation type="submission" date="2020-04" db="EMBL/GenBank/DDBJ databases">
        <title>Arthrobacter sp. nov.</title>
        <authorList>
            <person name="Liu S."/>
        </authorList>
    </citation>
    <scope>NUCLEOTIDE SEQUENCE [LARGE SCALE GENOMIC DNA]</scope>
    <source>
        <strain evidence="15 16">E918</strain>
    </source>
</reference>
<comment type="similarity">
    <text evidence="3">Belongs to the glycosyl hydrolase 25 family.</text>
</comment>
<comment type="function">
    <text evidence="12">This enzyme has both lysozyme (acetylmuramidase) and diacetylmuramidase activities.</text>
</comment>
<dbReference type="EC" id="3.2.1.17" evidence="4"/>
<dbReference type="InterPro" id="IPR002053">
    <property type="entry name" value="Glyco_hydro_25"/>
</dbReference>
<dbReference type="SMART" id="SM00641">
    <property type="entry name" value="Glyco_25"/>
    <property type="match status" value="1"/>
</dbReference>
<evidence type="ECO:0000256" key="3">
    <source>
        <dbReference type="ARBA" id="ARBA00010646"/>
    </source>
</evidence>
<dbReference type="InterPro" id="IPR018077">
    <property type="entry name" value="Glyco_hydro_fam25_subgr"/>
</dbReference>
<evidence type="ECO:0000313" key="15">
    <source>
        <dbReference type="EMBL" id="NKX56498.1"/>
    </source>
</evidence>
<gene>
    <name evidence="15" type="ORF">HGG74_18610</name>
</gene>
<keyword evidence="16" id="KW-1185">Reference proteome</keyword>
<dbReference type="Gene3D" id="2.20.25.650">
    <property type="entry name" value="Tachylectin-2-like"/>
    <property type="match status" value="1"/>
</dbReference>
<keyword evidence="5" id="KW-0964">Secreted</keyword>
<proteinExistence type="inferred from homology"/>
<dbReference type="FunFam" id="3.20.20.80:FF:000060">
    <property type="entry name" value="Lysozyme M1"/>
    <property type="match status" value="1"/>
</dbReference>
<evidence type="ECO:0000313" key="16">
    <source>
        <dbReference type="Proteomes" id="UP000544090"/>
    </source>
</evidence>
<dbReference type="EMBL" id="JAAZSQ010000025">
    <property type="protein sequence ID" value="NKX56498.1"/>
    <property type="molecule type" value="Genomic_DNA"/>
</dbReference>
<dbReference type="SUPFAM" id="SSF69318">
    <property type="entry name" value="Integrin alpha N-terminal domain"/>
    <property type="match status" value="2"/>
</dbReference>
<dbReference type="Gene3D" id="2.115.10.10">
    <property type="entry name" value="Tachylectin 2"/>
    <property type="match status" value="2"/>
</dbReference>
<evidence type="ECO:0000256" key="14">
    <source>
        <dbReference type="SAM" id="SignalP"/>
    </source>
</evidence>
<dbReference type="InterPro" id="IPR017853">
    <property type="entry name" value="GH"/>
</dbReference>
<dbReference type="PANTHER" id="PTHR46580">
    <property type="entry name" value="SENSOR KINASE-RELATED"/>
    <property type="match status" value="1"/>
</dbReference>
<dbReference type="GO" id="GO:0042742">
    <property type="term" value="P:defense response to bacterium"/>
    <property type="evidence" value="ECO:0007669"/>
    <property type="project" value="UniProtKB-KW"/>
</dbReference>
<dbReference type="PANTHER" id="PTHR46580:SF4">
    <property type="entry name" value="ATP_GTP-BINDING PROTEIN"/>
    <property type="match status" value="1"/>
</dbReference>
<comment type="catalytic activity">
    <reaction evidence="1">
        <text>Hydrolysis of (1-&gt;4)-beta-linkages between N-acetylmuramic acid and N-acetyl-D-glucosamine residues in a peptidoglycan and between N-acetyl-D-glucosamine residues in chitodextrins.</text>
        <dbReference type="EC" id="3.2.1.17"/>
    </reaction>
</comment>
<dbReference type="GO" id="GO:0016998">
    <property type="term" value="P:cell wall macromolecule catabolic process"/>
    <property type="evidence" value="ECO:0007669"/>
    <property type="project" value="InterPro"/>
</dbReference>
<feature type="chain" id="PRO_5030949765" description="lysozyme" evidence="14">
    <location>
        <begin position="43"/>
        <end position="953"/>
    </location>
</feature>
<dbReference type="GO" id="GO:0005576">
    <property type="term" value="C:extracellular region"/>
    <property type="evidence" value="ECO:0007669"/>
    <property type="project" value="UniProtKB-SubCell"/>
</dbReference>
<dbReference type="Gene3D" id="3.20.20.80">
    <property type="entry name" value="Glycosidases"/>
    <property type="match status" value="1"/>
</dbReference>
<comment type="caution">
    <text evidence="15">The sequence shown here is derived from an EMBL/GenBank/DDBJ whole genome shotgun (WGS) entry which is preliminary data.</text>
</comment>
<feature type="signal peptide" evidence="14">
    <location>
        <begin position="1"/>
        <end position="42"/>
    </location>
</feature>
<evidence type="ECO:0000256" key="12">
    <source>
        <dbReference type="ARBA" id="ARBA00055588"/>
    </source>
</evidence>
<feature type="region of interest" description="Disordered" evidence="13">
    <location>
        <begin position="41"/>
        <end position="117"/>
    </location>
</feature>
<keyword evidence="8 14" id="KW-0732">Signal</keyword>
<evidence type="ECO:0000256" key="13">
    <source>
        <dbReference type="SAM" id="MobiDB-lite"/>
    </source>
</evidence>
<evidence type="ECO:0000256" key="6">
    <source>
        <dbReference type="ARBA" id="ARBA00022529"/>
    </source>
</evidence>
<dbReference type="GO" id="GO:0031640">
    <property type="term" value="P:killing of cells of another organism"/>
    <property type="evidence" value="ECO:0007669"/>
    <property type="project" value="UniProtKB-KW"/>
</dbReference>
<keyword evidence="6" id="KW-0929">Antimicrobial</keyword>
<dbReference type="SUPFAM" id="SSF51445">
    <property type="entry name" value="(Trans)glycosidases"/>
    <property type="match status" value="1"/>
</dbReference>
<dbReference type="GO" id="GO:0009253">
    <property type="term" value="P:peptidoglycan catabolic process"/>
    <property type="evidence" value="ECO:0007669"/>
    <property type="project" value="InterPro"/>
</dbReference>
<sequence>MSTRSQTSARGGGTARRSRIACALTALSLAVSGALTATPAAAVERAPAPAATEPAATGTVPDPAAGDPGTPTPAGEPEPSGEAPKEPAEMGEPGAPAETAVPDPSPAVPEGNAGGADADVEAEVEVPVEELSQEQLRQLLAVLQGKHGAEMGSGLEQRRERIEELTEPEAQEELDEQLEVLEIERSASLTPAAAPLPVLSARDDWSPDGIQGIDVSSHQPSVTWKTEWDYGARFAYVKSTEALNYKNPYWETQYTGSYRQGMIRGSYHFAIPNVSSGQAQATYFVRNGGGWSADGKTLPPLLDIEYNPYPELGNTCYNMSPAQMVAWIRDFSNTIRSLTGRLPAIYTTAHWWNQCTGNSTVFRDHPLHIAHYPYPGYTLARPTLPAGWASWDIWQYSSTGPFTGDSNVWRGSQQDLQNFAYNRSSAASQVTSTRQDYAAAGDLTGDRRGDLLSRRTDGSLWLYPGNGAGGYGSPRKLGEGWQIYNAVAGGGDLNGDSRPDLLARQTDGSLWFYAGTGSGTYHARVRNGASGWNQYADLLGTGDLNGDGRGDLLAKRTDGTVYFYPGLGSGKVGSRVLVASGWQGYRQLVAPRDFTGDGKADVVARGADGTLWLLPGTGKAAGNGTLFGRAQKIGSSGWEKFTTLLGVGDNNGDGRNDLLAISADQSLRFYAGTQMQDSSGMKPRVQTGTDIWDSYSEIITPGDFNGDGRADLIGRKPNGQLWFAAGNGQGGYGPRVRIGHGWQIYSLVFGVGDYNRDGRNDLLARQKDGSLWFYAGTGKVGGGNEGYQRRVKIGTSGWNQYSRVLGAGDVNRDGRADLLAVRPDGTVWLYAGPGNGRHGTPTRIASGWQQYSYLTAAGDYTGDGAGDIIARKPDGTLWLLAGRRTYSAGWFAAERKIGSSGWNAYDRIAGPGDFTSDRKVDLLATAPAGYIWRYNGTQFVIGALSPRKDVGRL</sequence>
<evidence type="ECO:0000256" key="10">
    <source>
        <dbReference type="ARBA" id="ARBA00023157"/>
    </source>
</evidence>
<dbReference type="AlphaFoldDB" id="A0A7X6K7C3"/>
<organism evidence="15 16">
    <name type="scientific">Arthrobacter mobilis</name>
    <dbReference type="NCBI Taxonomy" id="2724944"/>
    <lineage>
        <taxon>Bacteria</taxon>
        <taxon>Bacillati</taxon>
        <taxon>Actinomycetota</taxon>
        <taxon>Actinomycetes</taxon>
        <taxon>Micrococcales</taxon>
        <taxon>Micrococcaceae</taxon>
        <taxon>Arthrobacter</taxon>
    </lineage>
</organism>
<dbReference type="Pfam" id="PF13517">
    <property type="entry name" value="FG-GAP_3"/>
    <property type="match status" value="4"/>
</dbReference>
<keyword evidence="7" id="KW-0081">Bacteriolytic enzyme</keyword>
<comment type="subcellular location">
    <subcellularLocation>
        <location evidence="2">Secreted</location>
    </subcellularLocation>
</comment>
<dbReference type="PROSITE" id="PS51904">
    <property type="entry name" value="GLYCOSYL_HYDROL_F25_2"/>
    <property type="match status" value="1"/>
</dbReference>
<keyword evidence="10" id="KW-1015">Disulfide bond</keyword>
<evidence type="ECO:0000256" key="4">
    <source>
        <dbReference type="ARBA" id="ARBA00012732"/>
    </source>
</evidence>
<dbReference type="Proteomes" id="UP000544090">
    <property type="component" value="Unassembled WGS sequence"/>
</dbReference>
<evidence type="ECO:0000256" key="8">
    <source>
        <dbReference type="ARBA" id="ARBA00022729"/>
    </source>
</evidence>
<evidence type="ECO:0000256" key="1">
    <source>
        <dbReference type="ARBA" id="ARBA00000632"/>
    </source>
</evidence>
<evidence type="ECO:0000256" key="7">
    <source>
        <dbReference type="ARBA" id="ARBA00022638"/>
    </source>
</evidence>
<evidence type="ECO:0000256" key="2">
    <source>
        <dbReference type="ARBA" id="ARBA00004613"/>
    </source>
</evidence>
<keyword evidence="9" id="KW-0378">Hydrolase</keyword>
<dbReference type="CDD" id="cd06412">
    <property type="entry name" value="GH25_CH-type"/>
    <property type="match status" value="1"/>
</dbReference>
<dbReference type="InterPro" id="IPR013517">
    <property type="entry name" value="FG-GAP"/>
</dbReference>
<evidence type="ECO:0000256" key="5">
    <source>
        <dbReference type="ARBA" id="ARBA00022525"/>
    </source>
</evidence>